<dbReference type="AlphaFoldDB" id="A0A832DFJ9"/>
<name>A0A832DFJ9_9BACT</name>
<comment type="caution">
    <text evidence="1">The sequence shown here is derived from an EMBL/GenBank/DDBJ whole genome shotgun (WGS) entry which is preliminary data.</text>
</comment>
<accession>A0A832DFJ9</accession>
<dbReference type="PANTHER" id="PTHR13061">
    <property type="entry name" value="DYNACTIN SUBUNIT P25"/>
    <property type="match status" value="1"/>
</dbReference>
<evidence type="ECO:0000313" key="1">
    <source>
        <dbReference type="EMBL" id="HGT47040.1"/>
    </source>
</evidence>
<dbReference type="InterPro" id="IPR050484">
    <property type="entry name" value="Transf_Hexapept/Carb_Anhydrase"/>
</dbReference>
<dbReference type="SUPFAM" id="SSF51161">
    <property type="entry name" value="Trimeric LpxA-like enzymes"/>
    <property type="match status" value="1"/>
</dbReference>
<dbReference type="EMBL" id="DSVI01000004">
    <property type="protein sequence ID" value="HGT47040.1"/>
    <property type="molecule type" value="Genomic_DNA"/>
</dbReference>
<reference evidence="1" key="1">
    <citation type="journal article" date="2020" name="mSystems">
        <title>Genome- and Community-Level Interaction Insights into Carbon Utilization and Element Cycling Functions of Hydrothermarchaeota in Hydrothermal Sediment.</title>
        <authorList>
            <person name="Zhou Z."/>
            <person name="Liu Y."/>
            <person name="Xu W."/>
            <person name="Pan J."/>
            <person name="Luo Z.H."/>
            <person name="Li M."/>
        </authorList>
    </citation>
    <scope>NUCLEOTIDE SEQUENCE [LARGE SCALE GENOMIC DNA]</scope>
    <source>
        <strain evidence="1">SpSt-500</strain>
    </source>
</reference>
<dbReference type="PANTHER" id="PTHR13061:SF29">
    <property type="entry name" value="GAMMA CARBONIC ANHYDRASE-LIKE 1, MITOCHONDRIAL-RELATED"/>
    <property type="match status" value="1"/>
</dbReference>
<dbReference type="InterPro" id="IPR001451">
    <property type="entry name" value="Hexapep"/>
</dbReference>
<dbReference type="CDD" id="cd04645">
    <property type="entry name" value="LbH_gamma_CA_like"/>
    <property type="match status" value="1"/>
</dbReference>
<dbReference type="Pfam" id="PF00132">
    <property type="entry name" value="Hexapep"/>
    <property type="match status" value="1"/>
</dbReference>
<dbReference type="Gene3D" id="2.160.10.10">
    <property type="entry name" value="Hexapeptide repeat proteins"/>
    <property type="match status" value="1"/>
</dbReference>
<dbReference type="InterPro" id="IPR011004">
    <property type="entry name" value="Trimer_LpxA-like_sf"/>
</dbReference>
<protein>
    <submittedName>
        <fullName evidence="1">Gamma carbonic anhydrase family protein</fullName>
    </submittedName>
</protein>
<proteinExistence type="predicted"/>
<dbReference type="InterPro" id="IPR047324">
    <property type="entry name" value="LbH_gamma_CA-like"/>
</dbReference>
<organism evidence="1">
    <name type="scientific">Ignavibacterium album</name>
    <dbReference type="NCBI Taxonomy" id="591197"/>
    <lineage>
        <taxon>Bacteria</taxon>
        <taxon>Pseudomonadati</taxon>
        <taxon>Ignavibacteriota</taxon>
        <taxon>Ignavibacteria</taxon>
        <taxon>Ignavibacteriales</taxon>
        <taxon>Ignavibacteriaceae</taxon>
        <taxon>Ignavibacterium</taxon>
    </lineage>
</organism>
<gene>
    <name evidence="1" type="ORF">ENS56_03300</name>
</gene>
<sequence>MEKEKLVATEISKLNFKGKLFPYLDLFPSIHSSVFLAEGVKIIGDVEIGEDSSVWYNTVIRGDVHYVKIGKMTNIQDCSMLHVTNGKYPLNIGDKVTIGHAVKLHGCTLQNLCLIGIGAIVLDGAVVEEKSMVAAGSVVKPNFIVPSGKLVGGIPAKVIRDLTQEELDEFEKSALRYKKYTELTIKSLENYSGKSD</sequence>